<keyword evidence="5" id="KW-0808">Transferase</keyword>
<feature type="domain" description="Nucleotidyl transferase" evidence="3">
    <location>
        <begin position="28"/>
        <end position="254"/>
    </location>
</feature>
<evidence type="ECO:0000259" key="3">
    <source>
        <dbReference type="Pfam" id="PF00483"/>
    </source>
</evidence>
<evidence type="ECO:0000259" key="4">
    <source>
        <dbReference type="Pfam" id="PF24894"/>
    </source>
</evidence>
<dbReference type="Gene3D" id="3.90.550.10">
    <property type="entry name" value="Spore Coat Polysaccharide Biosynthesis Protein SpsA, Chain A"/>
    <property type="match status" value="1"/>
</dbReference>
<dbReference type="InterPro" id="IPR029044">
    <property type="entry name" value="Nucleotide-diphossugar_trans"/>
</dbReference>
<comment type="caution">
    <text evidence="5">The sequence shown here is derived from an EMBL/GenBank/DDBJ whole genome shotgun (WGS) entry which is preliminary data.</text>
</comment>
<dbReference type="EMBL" id="JAGGJZ010000017">
    <property type="protein sequence ID" value="MBP1890887.1"/>
    <property type="molecule type" value="Genomic_DNA"/>
</dbReference>
<dbReference type="PANTHER" id="PTHR43523:SF6">
    <property type="entry name" value="GLYCOGEN BIOSYNTHESIS PROTEIN GLGD"/>
    <property type="match status" value="1"/>
</dbReference>
<dbReference type="SUPFAM" id="SSF51161">
    <property type="entry name" value="Trimeric LpxA-like enzymes"/>
    <property type="match status" value="1"/>
</dbReference>
<accession>A0ABS4F3Q1</accession>
<dbReference type="Pfam" id="PF00483">
    <property type="entry name" value="NTP_transferase"/>
    <property type="match status" value="1"/>
</dbReference>
<evidence type="ECO:0000313" key="6">
    <source>
        <dbReference type="Proteomes" id="UP000783390"/>
    </source>
</evidence>
<dbReference type="Pfam" id="PF24894">
    <property type="entry name" value="Hexapep_GlmU"/>
    <property type="match status" value="1"/>
</dbReference>
<keyword evidence="2" id="KW-0320">Glycogen biosynthesis</keyword>
<dbReference type="CDD" id="cd02508">
    <property type="entry name" value="ADP_Glucose_PP"/>
    <property type="match status" value="1"/>
</dbReference>
<protein>
    <submittedName>
        <fullName evidence="5">Glucose-1-phosphate adenylyltransferase</fullName>
        <ecNumber evidence="5">2.7.7.27</ecNumber>
    </submittedName>
</protein>
<feature type="domain" description="Glucose-1-phosphate adenylyltransferase/Bifunctional protein GlmU-like C-terminal hexapeptide" evidence="4">
    <location>
        <begin position="282"/>
        <end position="352"/>
    </location>
</feature>
<dbReference type="RefSeq" id="WP_209797801.1">
    <property type="nucleotide sequence ID" value="NZ_JAGGJZ010000017.1"/>
</dbReference>
<dbReference type="InterPro" id="IPR011004">
    <property type="entry name" value="Trimer_LpxA-like_sf"/>
</dbReference>
<evidence type="ECO:0000313" key="5">
    <source>
        <dbReference type="EMBL" id="MBP1890887.1"/>
    </source>
</evidence>
<dbReference type="NCBIfam" id="TIGR02092">
    <property type="entry name" value="glgD"/>
    <property type="match status" value="1"/>
</dbReference>
<keyword evidence="5" id="KW-0548">Nucleotidyltransferase</keyword>
<dbReference type="InterPro" id="IPR056818">
    <property type="entry name" value="GlmU/GlgC-like_hexapep"/>
</dbReference>
<sequence length="368" mass="42149">MNNCLGIINLDENESRMGELVKFRTLASVPISGRYRIIDFTLSNMANSGIEGIGIFTKNKSRSLINHLTNGRPWDLHRKKDGLRVFNFGNYDPFYDDVHNFADNIEFIKNSRKEYVLISPSYMICNIDYKELIKNHIKNQNDITVVYKSIDNADKNFIDCEVVNINEVKRVLGIGENIGLENCANINMEMYIMKTDLFIKIVYDCIKNGVYRKIKDYISNNLNDLKVGAFEFNGYLACINSIKSYFDANMDLLNQDINKELFYDKHPIYTKSQDEAPTKYTDESNVINSIVANGAYIEGTVKNCIIGRRVHIQKDTVIENCIIMQNSIIEKNVFMSKVIADKGSVVNNNQNISGTENYPVTIQKIKII</sequence>
<dbReference type="InterPro" id="IPR005835">
    <property type="entry name" value="NTP_transferase_dom"/>
</dbReference>
<dbReference type="InterPro" id="IPR011831">
    <property type="entry name" value="ADP-Glc_PPase"/>
</dbReference>
<reference evidence="5 6" key="1">
    <citation type="submission" date="2021-03" db="EMBL/GenBank/DDBJ databases">
        <title>Genomic Encyclopedia of Type Strains, Phase IV (KMG-IV): sequencing the most valuable type-strain genomes for metagenomic binning, comparative biology and taxonomic classification.</title>
        <authorList>
            <person name="Goeker M."/>
        </authorList>
    </citation>
    <scope>NUCLEOTIDE SEQUENCE [LARGE SCALE GENOMIC DNA]</scope>
    <source>
        <strain evidence="5 6">DSM 3984</strain>
    </source>
</reference>
<organism evidence="5 6">
    <name type="scientific">Clostridium moniliforme</name>
    <dbReference type="NCBI Taxonomy" id="39489"/>
    <lineage>
        <taxon>Bacteria</taxon>
        <taxon>Bacillati</taxon>
        <taxon>Bacillota</taxon>
        <taxon>Clostridia</taxon>
        <taxon>Eubacteriales</taxon>
        <taxon>Clostridiaceae</taxon>
        <taxon>Clostridium</taxon>
    </lineage>
</organism>
<name>A0ABS4F3Q1_9CLOT</name>
<dbReference type="InterPro" id="IPR011832">
    <property type="entry name" value="GlgDAde_trans"/>
</dbReference>
<dbReference type="CDD" id="cd04651">
    <property type="entry name" value="LbH_G1P_AT_C"/>
    <property type="match status" value="1"/>
</dbReference>
<dbReference type="Gene3D" id="2.160.10.10">
    <property type="entry name" value="Hexapeptide repeat proteins"/>
    <property type="match status" value="1"/>
</dbReference>
<keyword evidence="6" id="KW-1185">Reference proteome</keyword>
<comment type="similarity">
    <text evidence="1">Belongs to the bacterial/plant glucose-1-phosphate adenylyltransferase family.</text>
</comment>
<dbReference type="GO" id="GO:0008878">
    <property type="term" value="F:glucose-1-phosphate adenylyltransferase activity"/>
    <property type="evidence" value="ECO:0007669"/>
    <property type="project" value="UniProtKB-EC"/>
</dbReference>
<proteinExistence type="inferred from homology"/>
<dbReference type="SUPFAM" id="SSF53448">
    <property type="entry name" value="Nucleotide-diphospho-sugar transferases"/>
    <property type="match status" value="1"/>
</dbReference>
<evidence type="ECO:0000256" key="1">
    <source>
        <dbReference type="ARBA" id="ARBA00010443"/>
    </source>
</evidence>
<gene>
    <name evidence="5" type="ORF">J2Z53_002536</name>
</gene>
<evidence type="ECO:0000256" key="2">
    <source>
        <dbReference type="ARBA" id="ARBA00023056"/>
    </source>
</evidence>
<dbReference type="PANTHER" id="PTHR43523">
    <property type="entry name" value="GLUCOSE-1-PHOSPHATE ADENYLYLTRANSFERASE-RELATED"/>
    <property type="match status" value="1"/>
</dbReference>
<dbReference type="Proteomes" id="UP000783390">
    <property type="component" value="Unassembled WGS sequence"/>
</dbReference>
<dbReference type="EC" id="2.7.7.27" evidence="5"/>